<organism evidence="4 5">
    <name type="scientific">Novymonas esmeraldas</name>
    <dbReference type="NCBI Taxonomy" id="1808958"/>
    <lineage>
        <taxon>Eukaryota</taxon>
        <taxon>Discoba</taxon>
        <taxon>Euglenozoa</taxon>
        <taxon>Kinetoplastea</taxon>
        <taxon>Metakinetoplastina</taxon>
        <taxon>Trypanosomatida</taxon>
        <taxon>Trypanosomatidae</taxon>
        <taxon>Novymonas</taxon>
    </lineage>
</organism>
<dbReference type="PROSITE" id="PS51219">
    <property type="entry name" value="DPCK"/>
    <property type="match status" value="1"/>
</dbReference>
<feature type="region of interest" description="Disordered" evidence="3">
    <location>
        <begin position="32"/>
        <end position="76"/>
    </location>
</feature>
<keyword evidence="4" id="KW-0418">Kinase</keyword>
<dbReference type="InterPro" id="IPR027417">
    <property type="entry name" value="P-loop_NTPase"/>
</dbReference>
<evidence type="ECO:0000256" key="2">
    <source>
        <dbReference type="ARBA" id="ARBA00022840"/>
    </source>
</evidence>
<evidence type="ECO:0000313" key="5">
    <source>
        <dbReference type="Proteomes" id="UP001430356"/>
    </source>
</evidence>
<keyword evidence="2" id="KW-0067">ATP-binding</keyword>
<dbReference type="CDD" id="cd02022">
    <property type="entry name" value="DPCK"/>
    <property type="match status" value="1"/>
</dbReference>
<gene>
    <name evidence="4" type="ORF">NESM_000570900</name>
</gene>
<dbReference type="InterPro" id="IPR001977">
    <property type="entry name" value="Depp_CoAkinase"/>
</dbReference>
<dbReference type="EMBL" id="JAECZO010000074">
    <property type="protein sequence ID" value="KAK7196346.1"/>
    <property type="molecule type" value="Genomic_DNA"/>
</dbReference>
<dbReference type="GO" id="GO:0005524">
    <property type="term" value="F:ATP binding"/>
    <property type="evidence" value="ECO:0007669"/>
    <property type="project" value="UniProtKB-KW"/>
</dbReference>
<keyword evidence="4" id="KW-0808">Transferase</keyword>
<dbReference type="Gene3D" id="3.40.50.300">
    <property type="entry name" value="P-loop containing nucleotide triphosphate hydrolases"/>
    <property type="match status" value="1"/>
</dbReference>
<evidence type="ECO:0000256" key="1">
    <source>
        <dbReference type="ARBA" id="ARBA00022741"/>
    </source>
</evidence>
<name>A0AAW0ET70_9TRYP</name>
<dbReference type="SUPFAM" id="SSF52540">
    <property type="entry name" value="P-loop containing nucleoside triphosphate hydrolases"/>
    <property type="match status" value="1"/>
</dbReference>
<comment type="caution">
    <text evidence="4">The sequence shown here is derived from an EMBL/GenBank/DDBJ whole genome shotgun (WGS) entry which is preliminary data.</text>
</comment>
<accession>A0AAW0ET70</accession>
<sequence length="333" mass="35157">MKAIRTIGFTGTIASGKTSRCKHLVEVAERRQRHRCPPPAERGVGAVAPSTSEGKAVPSPTTSAALSSSSSSSTTSSPAVAVHYINADLVGHHIYEPGKPCYHALLQHFGTSILSAGDATAHTATTTTAAAAGAAAGAAAAAPPLIDRRVLGEIVFAEERKLQELNAICWPFITAGIKEEYARVCARYRGTAPLLTGASARKPVVATTAVTAAAAAAAAPPGGPAVVLIIVEAALLCEMTEVLDLTTDLWMTHCTPATAVDRVMVRNHLSREAAQQRVASQLDVEQKLRKLRHLAYKGGVEVFDTTQVKLAEGLRETEAAFDRYWREKIAVHL</sequence>
<feature type="compositionally biased region" description="Low complexity" evidence="3">
    <location>
        <begin position="56"/>
        <end position="76"/>
    </location>
</feature>
<dbReference type="GO" id="GO:0015937">
    <property type="term" value="P:coenzyme A biosynthetic process"/>
    <property type="evidence" value="ECO:0007669"/>
    <property type="project" value="InterPro"/>
</dbReference>
<protein>
    <submittedName>
        <fullName evidence="4">Dephospho-CoA kinase</fullName>
    </submittedName>
</protein>
<dbReference type="GO" id="GO:0004140">
    <property type="term" value="F:dephospho-CoA kinase activity"/>
    <property type="evidence" value="ECO:0007669"/>
    <property type="project" value="InterPro"/>
</dbReference>
<keyword evidence="1" id="KW-0547">Nucleotide-binding</keyword>
<evidence type="ECO:0000256" key="3">
    <source>
        <dbReference type="SAM" id="MobiDB-lite"/>
    </source>
</evidence>
<proteinExistence type="inferred from homology"/>
<dbReference type="PANTHER" id="PTHR10695:SF46">
    <property type="entry name" value="BIFUNCTIONAL COENZYME A SYNTHASE-RELATED"/>
    <property type="match status" value="1"/>
</dbReference>
<dbReference type="HAMAP" id="MF_00376">
    <property type="entry name" value="Dephospho_CoA_kinase"/>
    <property type="match status" value="1"/>
</dbReference>
<reference evidence="4 5" key="1">
    <citation type="journal article" date="2021" name="MBio">
        <title>A New Model Trypanosomatid, Novymonas esmeraldas: Genomic Perception of Its 'Candidatus Pandoraea novymonadis' Endosymbiont.</title>
        <authorList>
            <person name="Zakharova A."/>
            <person name="Saura A."/>
            <person name="Butenko A."/>
            <person name="Podesvova L."/>
            <person name="Warmusova S."/>
            <person name="Kostygov A.Y."/>
            <person name="Nenarokova A."/>
            <person name="Lukes J."/>
            <person name="Opperdoes F.R."/>
            <person name="Yurchenko V."/>
        </authorList>
    </citation>
    <scope>NUCLEOTIDE SEQUENCE [LARGE SCALE GENOMIC DNA]</scope>
    <source>
        <strain evidence="4 5">E262AT.01</strain>
    </source>
</reference>
<keyword evidence="5" id="KW-1185">Reference proteome</keyword>
<dbReference type="PANTHER" id="PTHR10695">
    <property type="entry name" value="DEPHOSPHO-COA KINASE-RELATED"/>
    <property type="match status" value="1"/>
</dbReference>
<evidence type="ECO:0000313" key="4">
    <source>
        <dbReference type="EMBL" id="KAK7196346.1"/>
    </source>
</evidence>
<dbReference type="AlphaFoldDB" id="A0AAW0ET70"/>
<dbReference type="Proteomes" id="UP001430356">
    <property type="component" value="Unassembled WGS sequence"/>
</dbReference>
<dbReference type="Pfam" id="PF01121">
    <property type="entry name" value="CoaE"/>
    <property type="match status" value="1"/>
</dbReference>